<comment type="caution">
    <text evidence="1">The sequence shown here is derived from an EMBL/GenBank/DDBJ whole genome shotgun (WGS) entry which is preliminary data.</text>
</comment>
<protein>
    <submittedName>
        <fullName evidence="1">Uncharacterized protein</fullName>
    </submittedName>
</protein>
<sequence>MDYKDTKDDISTDESCYINDSLPVHRSLSKQSNSIKKLKQLRATRGASFSKDLPTRFNNKYTNILVSPELQKSAEDFISNNPHGLNGNQIKDVAKEFCIYFSMISTKHPNVVPLEDILIPNYDDNFLDVIVQKFCFLGQSDFVPVFGTAYLVYEVAGYQMNPLKFKEIVHTETNGPQEMKALASRIWGACVKILCHENVGIKLISFDPTGYIDVANKHAISHVVSIVKGTKADLIREEMNKYLEC</sequence>
<reference evidence="1 2" key="1">
    <citation type="journal article" date="2014" name="Genome Biol. Evol.">
        <title>The genome of the myxosporean Thelohanellus kitauei shows adaptations to nutrient acquisition within its fish host.</title>
        <authorList>
            <person name="Yang Y."/>
            <person name="Xiong J."/>
            <person name="Zhou Z."/>
            <person name="Huo F."/>
            <person name="Miao W."/>
            <person name="Ran C."/>
            <person name="Liu Y."/>
            <person name="Zhang J."/>
            <person name="Feng J."/>
            <person name="Wang M."/>
            <person name="Wang M."/>
            <person name="Wang L."/>
            <person name="Yao B."/>
        </authorList>
    </citation>
    <scope>NUCLEOTIDE SEQUENCE [LARGE SCALE GENOMIC DNA]</scope>
    <source>
        <strain evidence="1">Wuqing</strain>
    </source>
</reference>
<name>A0A0C2JCX9_THEKT</name>
<accession>A0A0C2JCX9</accession>
<organism evidence="1 2">
    <name type="scientific">Thelohanellus kitauei</name>
    <name type="common">Myxosporean</name>
    <dbReference type="NCBI Taxonomy" id="669202"/>
    <lineage>
        <taxon>Eukaryota</taxon>
        <taxon>Metazoa</taxon>
        <taxon>Cnidaria</taxon>
        <taxon>Myxozoa</taxon>
        <taxon>Myxosporea</taxon>
        <taxon>Bivalvulida</taxon>
        <taxon>Platysporina</taxon>
        <taxon>Myxobolidae</taxon>
        <taxon>Thelohanellus</taxon>
    </lineage>
</organism>
<keyword evidence="2" id="KW-1185">Reference proteome</keyword>
<gene>
    <name evidence="1" type="ORF">RF11_08427</name>
</gene>
<evidence type="ECO:0000313" key="2">
    <source>
        <dbReference type="Proteomes" id="UP000031668"/>
    </source>
</evidence>
<evidence type="ECO:0000313" key="1">
    <source>
        <dbReference type="EMBL" id="KII67043.1"/>
    </source>
</evidence>
<proteinExistence type="predicted"/>
<dbReference type="AlphaFoldDB" id="A0A0C2JCX9"/>
<dbReference type="Proteomes" id="UP000031668">
    <property type="component" value="Unassembled WGS sequence"/>
</dbReference>
<dbReference type="EMBL" id="JWZT01003321">
    <property type="protein sequence ID" value="KII67043.1"/>
    <property type="molecule type" value="Genomic_DNA"/>
</dbReference>